<keyword evidence="7 10" id="KW-0067">ATP-binding</keyword>
<keyword evidence="5 10" id="KW-0819">tRNA processing</keyword>
<feature type="binding site" evidence="10">
    <location>
        <begin position="12"/>
        <end position="19"/>
    </location>
    <ligand>
        <name>ATP</name>
        <dbReference type="ChEBI" id="CHEBI:30616"/>
    </ligand>
</feature>
<keyword evidence="6 10" id="KW-0547">Nucleotide-binding</keyword>
<comment type="caution">
    <text evidence="10">Lacks conserved residue(s) required for the propagation of feature annotation.</text>
</comment>
<dbReference type="PANTHER" id="PTHR11088">
    <property type="entry name" value="TRNA DIMETHYLALLYLTRANSFERASE"/>
    <property type="match status" value="1"/>
</dbReference>
<evidence type="ECO:0000256" key="6">
    <source>
        <dbReference type="ARBA" id="ARBA00022741"/>
    </source>
</evidence>
<proteinExistence type="inferred from homology"/>
<feature type="region of interest" description="Interaction with substrate tRNA" evidence="10">
    <location>
        <begin position="37"/>
        <end position="40"/>
    </location>
</feature>
<dbReference type="HAMAP" id="MF_00185">
    <property type="entry name" value="IPP_trans"/>
    <property type="match status" value="1"/>
</dbReference>
<dbReference type="NCBIfam" id="TIGR00174">
    <property type="entry name" value="miaA"/>
    <property type="match status" value="1"/>
</dbReference>
<comment type="cofactor">
    <cofactor evidence="1 10">
        <name>Mg(2+)</name>
        <dbReference type="ChEBI" id="CHEBI:18420"/>
    </cofactor>
</comment>
<dbReference type="Gene3D" id="3.40.50.300">
    <property type="entry name" value="P-loop containing nucleotide triphosphate hydrolases"/>
    <property type="match status" value="1"/>
</dbReference>
<dbReference type="GO" id="GO:0052381">
    <property type="term" value="F:tRNA dimethylallyltransferase activity"/>
    <property type="evidence" value="ECO:0007669"/>
    <property type="project" value="UniProtKB-UniRule"/>
</dbReference>
<dbReference type="InterPro" id="IPR018022">
    <property type="entry name" value="IPT"/>
</dbReference>
<dbReference type="Pfam" id="PF01715">
    <property type="entry name" value="IPPT"/>
    <property type="match status" value="1"/>
</dbReference>
<dbReference type="PANTHER" id="PTHR11088:SF60">
    <property type="entry name" value="TRNA DIMETHYLALLYLTRANSFERASE"/>
    <property type="match status" value="1"/>
</dbReference>
<gene>
    <name evidence="10" type="primary">miaA</name>
    <name evidence="14" type="ORF">SAMN02745171_00341</name>
</gene>
<dbReference type="InterPro" id="IPR039657">
    <property type="entry name" value="Dimethylallyltransferase"/>
</dbReference>
<evidence type="ECO:0000256" key="10">
    <source>
        <dbReference type="HAMAP-Rule" id="MF_00185"/>
    </source>
</evidence>
<dbReference type="OrthoDB" id="9776390at2"/>
<feature type="site" description="Interaction with substrate tRNA" evidence="10">
    <location>
        <position position="103"/>
    </location>
</feature>
<dbReference type="EC" id="2.5.1.75" evidence="10"/>
<evidence type="ECO:0000256" key="5">
    <source>
        <dbReference type="ARBA" id="ARBA00022694"/>
    </source>
</evidence>
<evidence type="ECO:0000256" key="4">
    <source>
        <dbReference type="ARBA" id="ARBA00022679"/>
    </source>
</evidence>
<evidence type="ECO:0000256" key="1">
    <source>
        <dbReference type="ARBA" id="ARBA00001946"/>
    </source>
</evidence>
<organism evidence="14 15">
    <name type="scientific">Porphyromonas circumdentaria</name>
    <dbReference type="NCBI Taxonomy" id="29524"/>
    <lineage>
        <taxon>Bacteria</taxon>
        <taxon>Pseudomonadati</taxon>
        <taxon>Bacteroidota</taxon>
        <taxon>Bacteroidia</taxon>
        <taxon>Bacteroidales</taxon>
        <taxon>Porphyromonadaceae</taxon>
        <taxon>Porphyromonas</taxon>
    </lineage>
</organism>
<dbReference type="GO" id="GO:0006400">
    <property type="term" value="P:tRNA modification"/>
    <property type="evidence" value="ECO:0007669"/>
    <property type="project" value="TreeGrafter"/>
</dbReference>
<evidence type="ECO:0000256" key="7">
    <source>
        <dbReference type="ARBA" id="ARBA00022840"/>
    </source>
</evidence>
<dbReference type="Proteomes" id="UP000190121">
    <property type="component" value="Unassembled WGS sequence"/>
</dbReference>
<feature type="site" description="Interaction with substrate tRNA" evidence="10">
    <location>
        <position position="125"/>
    </location>
</feature>
<evidence type="ECO:0000313" key="15">
    <source>
        <dbReference type="Proteomes" id="UP000190121"/>
    </source>
</evidence>
<evidence type="ECO:0000256" key="8">
    <source>
        <dbReference type="ARBA" id="ARBA00022842"/>
    </source>
</evidence>
<dbReference type="SUPFAM" id="SSF52540">
    <property type="entry name" value="P-loop containing nucleoside triphosphate hydrolases"/>
    <property type="match status" value="2"/>
</dbReference>
<sequence>MAKKGTLIVLVGPTGIGKTSLSLDWAEALDAPIISADSRQLYRELSIGTAAPSKEELCRVPHYMVGVASISEHYSAARYEAEVIPLIESLLQKHRYVLLVGGSMLYIDAIIKGIDDVPDVAEDVRQTLYQRWQQEGLEPILKELKEVDPLYYNTVDKKNHKRVIHGLEIFYSSGKPFSSFRTHQVKERSFDMICFELTRPREELYERINGRVHQMLEAGWLEEARALYPFRHLNALNTIGYKELFNYIGGHCSLDEAVQQIARNTRIYARKQMTWFKKSDFYIRVPATISCEELSSYLPPR</sequence>
<evidence type="ECO:0000256" key="13">
    <source>
        <dbReference type="RuleBase" id="RU003785"/>
    </source>
</evidence>
<dbReference type="STRING" id="29524.SAMN02745171_00341"/>
<dbReference type="AlphaFoldDB" id="A0A1T4LAH3"/>
<dbReference type="RefSeq" id="WP_078736300.1">
    <property type="nucleotide sequence ID" value="NZ_FUXE01000003.1"/>
</dbReference>
<evidence type="ECO:0000313" key="14">
    <source>
        <dbReference type="EMBL" id="SJZ51755.1"/>
    </source>
</evidence>
<evidence type="ECO:0000256" key="9">
    <source>
        <dbReference type="ARBA" id="ARBA00049563"/>
    </source>
</evidence>
<comment type="similarity">
    <text evidence="3 10 13">Belongs to the IPP transferase family.</text>
</comment>
<dbReference type="InterPro" id="IPR027417">
    <property type="entry name" value="P-loop_NTPase"/>
</dbReference>
<evidence type="ECO:0000256" key="3">
    <source>
        <dbReference type="ARBA" id="ARBA00005842"/>
    </source>
</evidence>
<feature type="binding site" evidence="10">
    <location>
        <begin position="14"/>
        <end position="19"/>
    </location>
    <ligand>
        <name>substrate</name>
    </ligand>
</feature>
<comment type="catalytic activity">
    <reaction evidence="9 10 11">
        <text>adenosine(37) in tRNA + dimethylallyl diphosphate = N(6)-dimethylallyladenosine(37) in tRNA + diphosphate</text>
        <dbReference type="Rhea" id="RHEA:26482"/>
        <dbReference type="Rhea" id="RHEA-COMP:10162"/>
        <dbReference type="Rhea" id="RHEA-COMP:10375"/>
        <dbReference type="ChEBI" id="CHEBI:33019"/>
        <dbReference type="ChEBI" id="CHEBI:57623"/>
        <dbReference type="ChEBI" id="CHEBI:74411"/>
        <dbReference type="ChEBI" id="CHEBI:74415"/>
        <dbReference type="EC" id="2.5.1.75"/>
    </reaction>
</comment>
<accession>A0A1T4LAH3</accession>
<dbReference type="GO" id="GO:0005524">
    <property type="term" value="F:ATP binding"/>
    <property type="evidence" value="ECO:0007669"/>
    <property type="project" value="UniProtKB-UniRule"/>
</dbReference>
<evidence type="ECO:0000256" key="11">
    <source>
        <dbReference type="RuleBase" id="RU003783"/>
    </source>
</evidence>
<evidence type="ECO:0000256" key="12">
    <source>
        <dbReference type="RuleBase" id="RU003784"/>
    </source>
</evidence>
<dbReference type="EMBL" id="FUXE01000003">
    <property type="protein sequence ID" value="SJZ51755.1"/>
    <property type="molecule type" value="Genomic_DNA"/>
</dbReference>
<comment type="function">
    <text evidence="2 10 12">Catalyzes the transfer of a dimethylallyl group onto the adenine at position 37 in tRNAs that read codons beginning with uridine, leading to the formation of N6-(dimethylallyl)adenosine (i(6)A).</text>
</comment>
<name>A0A1T4LAH3_9PORP</name>
<keyword evidence="15" id="KW-1185">Reference proteome</keyword>
<evidence type="ECO:0000256" key="2">
    <source>
        <dbReference type="ARBA" id="ARBA00003213"/>
    </source>
</evidence>
<reference evidence="15" key="1">
    <citation type="submission" date="2017-02" db="EMBL/GenBank/DDBJ databases">
        <authorList>
            <person name="Varghese N."/>
            <person name="Submissions S."/>
        </authorList>
    </citation>
    <scope>NUCLEOTIDE SEQUENCE [LARGE SCALE GENOMIC DNA]</scope>
    <source>
        <strain evidence="15">ATCC 51356</strain>
    </source>
</reference>
<keyword evidence="4 10" id="KW-0808">Transferase</keyword>
<protein>
    <recommendedName>
        <fullName evidence="10">tRNA dimethylallyltransferase</fullName>
        <ecNumber evidence="10">2.5.1.75</ecNumber>
    </recommendedName>
    <alternativeName>
        <fullName evidence="10">Dimethylallyl diphosphate:tRNA dimethylallyltransferase</fullName>
        <shortName evidence="10">DMAPP:tRNA dimethylallyltransferase</shortName>
        <shortName evidence="10">DMATase</shortName>
    </alternativeName>
    <alternativeName>
        <fullName evidence="10">Isopentenyl-diphosphate:tRNA isopentenyltransferase</fullName>
        <shortName evidence="10">IPP transferase</shortName>
        <shortName evidence="10">IPPT</shortName>
        <shortName evidence="10">IPTase</shortName>
    </alternativeName>
</protein>
<comment type="subunit">
    <text evidence="10">Monomer.</text>
</comment>
<keyword evidence="8 10" id="KW-0460">Magnesium</keyword>
<dbReference type="Gene3D" id="1.10.20.140">
    <property type="match status" value="1"/>
</dbReference>